<organism evidence="1">
    <name type="scientific">candidate division CPR1 bacterium ADurb.Bin160</name>
    <dbReference type="NCBI Taxonomy" id="1852826"/>
    <lineage>
        <taxon>Bacteria</taxon>
        <taxon>candidate division CPR1</taxon>
    </lineage>
</organism>
<name>A0A1V5ZNP7_9BACT</name>
<accession>A0A1V5ZNP7</accession>
<comment type="caution">
    <text evidence="1">The sequence shown here is derived from an EMBL/GenBank/DDBJ whole genome shotgun (WGS) entry which is preliminary data.</text>
</comment>
<gene>
    <name evidence="1" type="ORF">BWY04_00579</name>
</gene>
<proteinExistence type="predicted"/>
<dbReference type="Proteomes" id="UP000485621">
    <property type="component" value="Unassembled WGS sequence"/>
</dbReference>
<sequence length="36" mass="4133">MVLIIEKSQLDLLFWNILILDVDTVGDNLSNELLTM</sequence>
<evidence type="ECO:0000313" key="1">
    <source>
        <dbReference type="EMBL" id="OQB41869.1"/>
    </source>
</evidence>
<reference evidence="1" key="1">
    <citation type="submission" date="2017-02" db="EMBL/GenBank/DDBJ databases">
        <title>Delving into the versatile metabolic prowess of the omnipresent phylum Bacteroidetes.</title>
        <authorList>
            <person name="Nobu M.K."/>
            <person name="Mei R."/>
            <person name="Narihiro T."/>
            <person name="Kuroda K."/>
            <person name="Liu W.-T."/>
        </authorList>
    </citation>
    <scope>NUCLEOTIDE SEQUENCE</scope>
    <source>
        <strain evidence="1">ADurb.Bin160</strain>
    </source>
</reference>
<dbReference type="EMBL" id="MWDB01000009">
    <property type="protein sequence ID" value="OQB41869.1"/>
    <property type="molecule type" value="Genomic_DNA"/>
</dbReference>
<protein>
    <submittedName>
        <fullName evidence="1">Uncharacterized protein</fullName>
    </submittedName>
</protein>
<dbReference type="AlphaFoldDB" id="A0A1V5ZNP7"/>